<feature type="transmembrane region" description="Helical" evidence="14">
    <location>
        <begin position="222"/>
        <end position="248"/>
    </location>
</feature>
<keyword evidence="9 14" id="KW-0472">Membrane</keyword>
<keyword evidence="12 14" id="KW-0807">Transducer</keyword>
<evidence type="ECO:0000256" key="11">
    <source>
        <dbReference type="ARBA" id="ARBA00023170"/>
    </source>
</evidence>
<reference evidence="17 18" key="1">
    <citation type="journal article" date="2018" name="Gigascience">
        <title>Genomes of trombidid mites reveal novel predicted allergens and laterally-transferred genes associated with secondary metabolism.</title>
        <authorList>
            <person name="Dong X."/>
            <person name="Chaisiri K."/>
            <person name="Xia D."/>
            <person name="Armstrong S.D."/>
            <person name="Fang Y."/>
            <person name="Donnelly M.J."/>
            <person name="Kadowaki T."/>
            <person name="McGarry J.W."/>
            <person name="Darby A.C."/>
            <person name="Makepeace B.L."/>
        </authorList>
    </citation>
    <scope>NUCLEOTIDE SEQUENCE [LARGE SCALE GENOMIC DNA]</scope>
    <source>
        <strain evidence="17">UoL-WK</strain>
    </source>
</reference>
<protein>
    <submittedName>
        <fullName evidence="17">Ocellar opsin-like protein</fullName>
    </submittedName>
</protein>
<keyword evidence="2 14" id="KW-0600">Photoreceptor protein</keyword>
<dbReference type="PRINTS" id="PR00238">
    <property type="entry name" value="OPSIN"/>
</dbReference>
<evidence type="ECO:0000256" key="9">
    <source>
        <dbReference type="ARBA" id="ARBA00023136"/>
    </source>
</evidence>
<dbReference type="PRINTS" id="PR00578">
    <property type="entry name" value="OPSINLTRLEYE"/>
</dbReference>
<feature type="compositionally biased region" description="Basic and acidic residues" evidence="15">
    <location>
        <begin position="381"/>
        <end position="391"/>
    </location>
</feature>
<feature type="transmembrane region" description="Helical" evidence="14">
    <location>
        <begin position="319"/>
        <end position="339"/>
    </location>
</feature>
<evidence type="ECO:0000256" key="5">
    <source>
        <dbReference type="ARBA" id="ARBA00022925"/>
    </source>
</evidence>
<accession>A0A3S3P3J9</accession>
<evidence type="ECO:0000256" key="7">
    <source>
        <dbReference type="ARBA" id="ARBA00022991"/>
    </source>
</evidence>
<dbReference type="STRING" id="1965070.A0A3S3P3J9"/>
<evidence type="ECO:0000256" key="2">
    <source>
        <dbReference type="ARBA" id="ARBA00022543"/>
    </source>
</evidence>
<feature type="transmembrane region" description="Helical" evidence="14">
    <location>
        <begin position="284"/>
        <end position="307"/>
    </location>
</feature>
<evidence type="ECO:0000256" key="1">
    <source>
        <dbReference type="ARBA" id="ARBA00004141"/>
    </source>
</evidence>
<dbReference type="GO" id="GO:0007602">
    <property type="term" value="P:phototransduction"/>
    <property type="evidence" value="ECO:0007669"/>
    <property type="project" value="UniProtKB-KW"/>
</dbReference>
<name>A0A3S3P3J9_9ACAR</name>
<dbReference type="PROSITE" id="PS00238">
    <property type="entry name" value="OPSIN"/>
    <property type="match status" value="1"/>
</dbReference>
<dbReference type="GO" id="GO:0009881">
    <property type="term" value="F:photoreceptor activity"/>
    <property type="evidence" value="ECO:0007669"/>
    <property type="project" value="UniProtKB-KW"/>
</dbReference>
<dbReference type="PRINTS" id="PR00237">
    <property type="entry name" value="GPCRRHODOPSN"/>
</dbReference>
<dbReference type="PROSITE" id="PS50262">
    <property type="entry name" value="G_PROTEIN_RECEP_F1_2"/>
    <property type="match status" value="1"/>
</dbReference>
<keyword evidence="11 14" id="KW-0675">Receptor</keyword>
<feature type="compositionally biased region" description="Polar residues" evidence="15">
    <location>
        <begin position="362"/>
        <end position="377"/>
    </location>
</feature>
<evidence type="ECO:0000256" key="4">
    <source>
        <dbReference type="ARBA" id="ARBA00022692"/>
    </source>
</evidence>
<keyword evidence="4 14" id="KW-0812">Transmembrane</keyword>
<evidence type="ECO:0000256" key="14">
    <source>
        <dbReference type="RuleBase" id="RU004951"/>
    </source>
</evidence>
<feature type="region of interest" description="Disordered" evidence="15">
    <location>
        <begin position="362"/>
        <end position="391"/>
    </location>
</feature>
<comment type="subcellular location">
    <subcellularLocation>
        <location evidence="1 14">Membrane</location>
        <topology evidence="1 14">Multi-pass membrane protein</topology>
    </subcellularLocation>
</comment>
<organism evidence="17 18">
    <name type="scientific">Dinothrombium tinctorium</name>
    <dbReference type="NCBI Taxonomy" id="1965070"/>
    <lineage>
        <taxon>Eukaryota</taxon>
        <taxon>Metazoa</taxon>
        <taxon>Ecdysozoa</taxon>
        <taxon>Arthropoda</taxon>
        <taxon>Chelicerata</taxon>
        <taxon>Arachnida</taxon>
        <taxon>Acari</taxon>
        <taxon>Acariformes</taxon>
        <taxon>Trombidiformes</taxon>
        <taxon>Prostigmata</taxon>
        <taxon>Anystina</taxon>
        <taxon>Parasitengona</taxon>
        <taxon>Trombidioidea</taxon>
        <taxon>Trombidiidae</taxon>
        <taxon>Dinothrombium</taxon>
    </lineage>
</organism>
<dbReference type="InterPro" id="IPR000276">
    <property type="entry name" value="GPCR_Rhodpsn"/>
</dbReference>
<sequence>MDQYNYPTYMANPGAGFSAFWPYRSNATVVDMVPKDMLHMVHPHWYRFPPMNPLWHSLLGVAMIIFGIISVLGNGIVIYLMSSVKYLRTPTNLLVTNLALSDFLMMAYMMPVMAANCFAETWIFGPFMCEFYGMWGSLVGCGSIWSLVFISRDRYNVIVKGVGAAPLTYKKAFLQILFIWIYALAWTLAPFFGWNRYIPEGNMTSCTIDFLSKDFKTASYTIVYAIFVYFVPLSIMIYSYFFIVRAVVKHEKTLRDQARKMNVASLRANSESSKQSAEMRIAKVAMMTVALWFIAWTPYLIIAWTGVFTNGDYLTPLATIWGSVFAKTAACYNPIVYAISHPKYRQALGQKFPSLVCASEPELQSDTKSEMSSNTAYSDSSMDKSDMTSEA</sequence>
<evidence type="ECO:0000256" key="8">
    <source>
        <dbReference type="ARBA" id="ARBA00023040"/>
    </source>
</evidence>
<evidence type="ECO:0000256" key="6">
    <source>
        <dbReference type="ARBA" id="ARBA00022989"/>
    </source>
</evidence>
<evidence type="ECO:0000313" key="17">
    <source>
        <dbReference type="EMBL" id="RWS14076.1"/>
    </source>
</evidence>
<evidence type="ECO:0000256" key="13">
    <source>
        <dbReference type="ARBA" id="ARBA00023305"/>
    </source>
</evidence>
<feature type="transmembrane region" description="Helical" evidence="14">
    <location>
        <begin position="93"/>
        <end position="111"/>
    </location>
</feature>
<evidence type="ECO:0000256" key="10">
    <source>
        <dbReference type="ARBA" id="ARBA00023157"/>
    </source>
</evidence>
<dbReference type="Proteomes" id="UP000285301">
    <property type="component" value="Unassembled WGS sequence"/>
</dbReference>
<dbReference type="InterPro" id="IPR050125">
    <property type="entry name" value="GPCR_opsins"/>
</dbReference>
<dbReference type="AlphaFoldDB" id="A0A3S3P3J9"/>
<feature type="domain" description="G-protein coupled receptors family 1 profile" evidence="16">
    <location>
        <begin position="73"/>
        <end position="337"/>
    </location>
</feature>
<comment type="similarity">
    <text evidence="14">Belongs to the G-protein coupled receptor 1 family. Opsin subfamily.</text>
</comment>
<dbReference type="InterPro" id="IPR027430">
    <property type="entry name" value="Retinal_BS"/>
</dbReference>
<dbReference type="EMBL" id="NCKU01000807">
    <property type="protein sequence ID" value="RWS14076.1"/>
    <property type="molecule type" value="Genomic_DNA"/>
</dbReference>
<dbReference type="OrthoDB" id="9996086at2759"/>
<dbReference type="GO" id="GO:0016020">
    <property type="term" value="C:membrane"/>
    <property type="evidence" value="ECO:0007669"/>
    <property type="project" value="UniProtKB-SubCell"/>
</dbReference>
<evidence type="ECO:0000313" key="18">
    <source>
        <dbReference type="Proteomes" id="UP000285301"/>
    </source>
</evidence>
<dbReference type="SUPFAM" id="SSF81321">
    <property type="entry name" value="Family A G protein-coupled receptor-like"/>
    <property type="match status" value="1"/>
</dbReference>
<dbReference type="Gene3D" id="1.20.1070.10">
    <property type="entry name" value="Rhodopsin 7-helix transmembrane proteins"/>
    <property type="match status" value="1"/>
</dbReference>
<dbReference type="CDD" id="cd15079">
    <property type="entry name" value="7tmA_photoreceptors_insect"/>
    <property type="match status" value="1"/>
</dbReference>
<dbReference type="PANTHER" id="PTHR24240">
    <property type="entry name" value="OPSIN"/>
    <property type="match status" value="1"/>
</dbReference>
<keyword evidence="7 14" id="KW-0157">Chromophore</keyword>
<proteinExistence type="inferred from homology"/>
<comment type="caution">
    <text evidence="17">The sequence shown here is derived from an EMBL/GenBank/DDBJ whole genome shotgun (WGS) entry which is preliminary data.</text>
</comment>
<dbReference type="InterPro" id="IPR017452">
    <property type="entry name" value="GPCR_Rhodpsn_7TM"/>
</dbReference>
<keyword evidence="8 14" id="KW-0297">G-protein coupled receptor</keyword>
<evidence type="ECO:0000256" key="3">
    <source>
        <dbReference type="ARBA" id="ARBA00022606"/>
    </source>
</evidence>
<feature type="transmembrane region" description="Helical" evidence="14">
    <location>
        <begin position="131"/>
        <end position="151"/>
    </location>
</feature>
<evidence type="ECO:0000259" key="16">
    <source>
        <dbReference type="PROSITE" id="PS50262"/>
    </source>
</evidence>
<keyword evidence="6 14" id="KW-1133">Transmembrane helix</keyword>
<dbReference type="GO" id="GO:0004930">
    <property type="term" value="F:G protein-coupled receptor activity"/>
    <property type="evidence" value="ECO:0007669"/>
    <property type="project" value="UniProtKB-KW"/>
</dbReference>
<gene>
    <name evidence="17" type="ORF">B4U79_09136</name>
</gene>
<dbReference type="GO" id="GO:0007601">
    <property type="term" value="P:visual perception"/>
    <property type="evidence" value="ECO:0007669"/>
    <property type="project" value="UniProtKB-KW"/>
</dbReference>
<feature type="transmembrane region" description="Helical" evidence="14">
    <location>
        <begin position="54"/>
        <end position="81"/>
    </location>
</feature>
<dbReference type="Pfam" id="PF00001">
    <property type="entry name" value="7tm_1"/>
    <property type="match status" value="1"/>
</dbReference>
<evidence type="ECO:0000256" key="12">
    <source>
        <dbReference type="ARBA" id="ARBA00023224"/>
    </source>
</evidence>
<dbReference type="InterPro" id="IPR001760">
    <property type="entry name" value="Opsin"/>
</dbReference>
<dbReference type="InterPro" id="IPR001391">
    <property type="entry name" value="Opsin_lateye"/>
</dbReference>
<keyword evidence="5 14" id="KW-0681">Retinal protein</keyword>
<keyword evidence="18" id="KW-1185">Reference proteome</keyword>
<evidence type="ECO:0000256" key="15">
    <source>
        <dbReference type="SAM" id="MobiDB-lite"/>
    </source>
</evidence>
<keyword evidence="3 14" id="KW-0716">Sensory transduction</keyword>
<keyword evidence="13" id="KW-0844">Vision</keyword>
<keyword evidence="10" id="KW-1015">Disulfide bond</keyword>
<dbReference type="FunFam" id="1.20.1070.10:FF:000044">
    <property type="entry name" value="Opsin, ultraviolet-sensitive"/>
    <property type="match status" value="1"/>
</dbReference>
<feature type="transmembrane region" description="Helical" evidence="14">
    <location>
        <begin position="172"/>
        <end position="194"/>
    </location>
</feature>